<evidence type="ECO:0000313" key="4">
    <source>
        <dbReference type="EMBL" id="EMP55068.1"/>
    </source>
</evidence>
<dbReference type="eggNOG" id="COG4977">
    <property type="taxonomic scope" value="Bacteria"/>
</dbReference>
<keyword evidence="5" id="KW-1185">Reference proteome</keyword>
<dbReference type="PANTHER" id="PTHR47893:SF1">
    <property type="entry name" value="REGULATORY PROTEIN PCHR"/>
    <property type="match status" value="1"/>
</dbReference>
<proteinExistence type="predicted"/>
<dbReference type="Gene3D" id="1.10.10.60">
    <property type="entry name" value="Homeodomain-like"/>
    <property type="match status" value="1"/>
</dbReference>
<evidence type="ECO:0000256" key="1">
    <source>
        <dbReference type="ARBA" id="ARBA00023015"/>
    </source>
</evidence>
<dbReference type="PROSITE" id="PS01124">
    <property type="entry name" value="HTH_ARAC_FAMILY_2"/>
    <property type="match status" value="1"/>
</dbReference>
<accession>M7D2U0</accession>
<reference evidence="4 5" key="1">
    <citation type="journal article" date="2013" name="Genome Announc.">
        <title>Genome Sequence of Hydrothermal Arsenic-Respiring Bacterium Marinobacter santoriniensis NKSG1T.</title>
        <authorList>
            <person name="Handley K.M."/>
            <person name="Upton M."/>
            <person name="Beatson S.A."/>
            <person name="Hery M."/>
            <person name="Lloyd J.R."/>
        </authorList>
    </citation>
    <scope>NUCLEOTIDE SEQUENCE [LARGE SCALE GENOMIC DNA]</scope>
    <source>
        <strain evidence="4 5">NKSG1</strain>
    </source>
</reference>
<dbReference type="EMBL" id="APAT01000018">
    <property type="protein sequence ID" value="EMP55068.1"/>
    <property type="molecule type" value="Genomic_DNA"/>
</dbReference>
<gene>
    <name evidence="4" type="ORF">MSNKSG1_12392</name>
</gene>
<dbReference type="GO" id="GO:0043565">
    <property type="term" value="F:sequence-specific DNA binding"/>
    <property type="evidence" value="ECO:0007669"/>
    <property type="project" value="InterPro"/>
</dbReference>
<evidence type="ECO:0000256" key="2">
    <source>
        <dbReference type="ARBA" id="ARBA00023163"/>
    </source>
</evidence>
<dbReference type="InterPro" id="IPR053142">
    <property type="entry name" value="PchR_regulatory_protein"/>
</dbReference>
<evidence type="ECO:0000259" key="3">
    <source>
        <dbReference type="PROSITE" id="PS01124"/>
    </source>
</evidence>
<name>M7D2U0_9GAMM</name>
<dbReference type="SMART" id="SM00342">
    <property type="entry name" value="HTH_ARAC"/>
    <property type="match status" value="1"/>
</dbReference>
<sequence>MGALSLLESPVGSVICLQASRPMIVKGWHSSTPVWIRVLNGAMQSADDAIPFAPGDARSPGSLAFQLSAGSQVALVIPREFPGEAEGEWRRGSRSRICALFDRFLFQVAFARSHAHSVASARKLIQGLIRHSLSEEGVDLCCVPSLDRRLQRAIEKIEQESDWEFDLPQLARHSGVSERNLYYLMRRETGLTPYRFYQRCRLIRVRRRLVDCQCEIPHISWYAADEGFSHLGRFAALYREHFGELPSQTVQWRRSLLDTADEFA</sequence>
<organism evidence="4 5">
    <name type="scientific">Marinobacter santoriniensis NKSG1</name>
    <dbReference type="NCBI Taxonomy" id="1288826"/>
    <lineage>
        <taxon>Bacteria</taxon>
        <taxon>Pseudomonadati</taxon>
        <taxon>Pseudomonadota</taxon>
        <taxon>Gammaproteobacteria</taxon>
        <taxon>Pseudomonadales</taxon>
        <taxon>Marinobacteraceae</taxon>
        <taxon>Marinobacter</taxon>
    </lineage>
</organism>
<dbReference type="SUPFAM" id="SSF46689">
    <property type="entry name" value="Homeodomain-like"/>
    <property type="match status" value="1"/>
</dbReference>
<feature type="domain" description="HTH araC/xylS-type" evidence="3">
    <location>
        <begin position="151"/>
        <end position="252"/>
    </location>
</feature>
<dbReference type="Pfam" id="PF12833">
    <property type="entry name" value="HTH_18"/>
    <property type="match status" value="1"/>
</dbReference>
<protein>
    <submittedName>
        <fullName evidence="4">Transcriptional regulator, AraC family-like protein</fullName>
    </submittedName>
</protein>
<dbReference type="STRING" id="1288826.MSNKSG1_12392"/>
<dbReference type="InterPro" id="IPR009057">
    <property type="entry name" value="Homeodomain-like_sf"/>
</dbReference>
<dbReference type="PATRIC" id="fig|1288826.3.peg.2452"/>
<keyword evidence="1" id="KW-0805">Transcription regulation</keyword>
<dbReference type="PANTHER" id="PTHR47893">
    <property type="entry name" value="REGULATORY PROTEIN PCHR"/>
    <property type="match status" value="1"/>
</dbReference>
<dbReference type="AlphaFoldDB" id="M7D2U0"/>
<keyword evidence="2" id="KW-0804">Transcription</keyword>
<dbReference type="GO" id="GO:0003700">
    <property type="term" value="F:DNA-binding transcription factor activity"/>
    <property type="evidence" value="ECO:0007669"/>
    <property type="project" value="InterPro"/>
</dbReference>
<dbReference type="InterPro" id="IPR018060">
    <property type="entry name" value="HTH_AraC"/>
</dbReference>
<evidence type="ECO:0000313" key="5">
    <source>
        <dbReference type="Proteomes" id="UP000011960"/>
    </source>
</evidence>
<comment type="caution">
    <text evidence="4">The sequence shown here is derived from an EMBL/GenBank/DDBJ whole genome shotgun (WGS) entry which is preliminary data.</text>
</comment>
<dbReference type="Proteomes" id="UP000011960">
    <property type="component" value="Unassembled WGS sequence"/>
</dbReference>